<dbReference type="PANTHER" id="PTHR11264:SF0">
    <property type="entry name" value="URACIL-DNA GLYCOSYLASE"/>
    <property type="match status" value="1"/>
</dbReference>
<dbReference type="FunFam" id="3.40.470.10:FF:000006">
    <property type="entry name" value="Uracil-DNA glycosylase"/>
    <property type="match status" value="1"/>
</dbReference>
<evidence type="ECO:0000256" key="7">
    <source>
        <dbReference type="ARBA" id="ARBA00022763"/>
    </source>
</evidence>
<evidence type="ECO:0000256" key="1">
    <source>
        <dbReference type="ARBA" id="ARBA00001400"/>
    </source>
</evidence>
<dbReference type="SMART" id="SM00986">
    <property type="entry name" value="UDG"/>
    <property type="match status" value="1"/>
</dbReference>
<sequence>MIKPRNKDGTMSGLENIMAPDWAKVMQPVESQIHVMGDFLRAQNAAGRGYLPPGKQIFNAFTRPMSAVKVLIVGQDPYPTPGHAMGLAFSVTPGTEIPRSLQNIFKELESDLGFKPPNSGDLTPWANQGVMLLNRCLSVQPGAAGSHRGKGWEVITEFAIRALASRKDKALVAILWGNDARSTKQFMPQIPVIESVHPSPLSAARGFFGSRPFSRANQLLQSLGATPVDWYLA</sequence>
<evidence type="ECO:0000256" key="6">
    <source>
        <dbReference type="ARBA" id="ARBA00022490"/>
    </source>
</evidence>
<protein>
    <recommendedName>
        <fullName evidence="5 10">Uracil-DNA glycosylase</fullName>
        <shortName evidence="10">UDG</shortName>
        <ecNumber evidence="5 10">3.2.2.27</ecNumber>
    </recommendedName>
</protein>
<dbReference type="Proteomes" id="UP000578252">
    <property type="component" value="Unassembled WGS sequence"/>
</dbReference>
<dbReference type="GO" id="GO:0004844">
    <property type="term" value="F:uracil DNA N-glycosylase activity"/>
    <property type="evidence" value="ECO:0007669"/>
    <property type="project" value="UniProtKB-UniRule"/>
</dbReference>
<evidence type="ECO:0000313" key="18">
    <source>
        <dbReference type="Proteomes" id="UP000578252"/>
    </source>
</evidence>
<dbReference type="EMBL" id="JABCUS010000003">
    <property type="protein sequence ID" value="NMX02731.1"/>
    <property type="molecule type" value="Genomic_DNA"/>
</dbReference>
<evidence type="ECO:0000256" key="10">
    <source>
        <dbReference type="HAMAP-Rule" id="MF_00148"/>
    </source>
</evidence>
<dbReference type="HAMAP" id="MF_00148">
    <property type="entry name" value="UDG"/>
    <property type="match status" value="1"/>
</dbReference>
<evidence type="ECO:0000256" key="4">
    <source>
        <dbReference type="ARBA" id="ARBA00008184"/>
    </source>
</evidence>
<proteinExistence type="inferred from homology"/>
<feature type="active site" description="Proton acceptor" evidence="10 11">
    <location>
        <position position="76"/>
    </location>
</feature>
<evidence type="ECO:0000313" key="14">
    <source>
        <dbReference type="EMBL" id="NMW64266.1"/>
    </source>
</evidence>
<dbReference type="Proteomes" id="UP000582487">
    <property type="component" value="Unassembled WGS sequence"/>
</dbReference>
<reference evidence="17 18" key="1">
    <citation type="submission" date="2020-04" db="EMBL/GenBank/DDBJ databases">
        <title>Antimicrobial susceptibility and clonality of vaginal-derived multi-drug resistant Mobiluncus isolates in China.</title>
        <authorList>
            <person name="Zhang X."/>
        </authorList>
    </citation>
    <scope>NUCLEOTIDE SEQUENCE [LARGE SCALE GENOMIC DNA]</scope>
    <source>
        <strain evidence="16 17">12</strain>
        <strain evidence="14 18">13</strain>
        <strain evidence="15 19">7</strain>
    </source>
</reference>
<comment type="similarity">
    <text evidence="4 10 12">Belongs to the uracil-DNA glycosylase (UDG) superfamily. UNG family.</text>
</comment>
<comment type="caution">
    <text evidence="16">The sequence shown here is derived from an EMBL/GenBank/DDBJ whole genome shotgun (WGS) entry which is preliminary data.</text>
</comment>
<dbReference type="Proteomes" id="UP000575397">
    <property type="component" value="Unassembled WGS sequence"/>
</dbReference>
<dbReference type="EC" id="3.2.2.27" evidence="5 10"/>
<dbReference type="NCBIfam" id="NF003589">
    <property type="entry name" value="PRK05254.1-2"/>
    <property type="match status" value="1"/>
</dbReference>
<dbReference type="EMBL" id="JABCUR010000001">
    <property type="protein sequence ID" value="NMW64266.1"/>
    <property type="molecule type" value="Genomic_DNA"/>
</dbReference>
<keyword evidence="9 10" id="KW-0234">DNA repair</keyword>
<dbReference type="SMART" id="SM00987">
    <property type="entry name" value="UreE_C"/>
    <property type="match status" value="1"/>
</dbReference>
<evidence type="ECO:0000256" key="12">
    <source>
        <dbReference type="RuleBase" id="RU003780"/>
    </source>
</evidence>
<evidence type="ECO:0000256" key="2">
    <source>
        <dbReference type="ARBA" id="ARBA00002631"/>
    </source>
</evidence>
<evidence type="ECO:0000256" key="8">
    <source>
        <dbReference type="ARBA" id="ARBA00022801"/>
    </source>
</evidence>
<dbReference type="CDD" id="cd10027">
    <property type="entry name" value="UDG-F1-like"/>
    <property type="match status" value="1"/>
</dbReference>
<dbReference type="InterPro" id="IPR036895">
    <property type="entry name" value="Uracil-DNA_glycosylase-like_sf"/>
</dbReference>
<dbReference type="RefSeq" id="WP_211582408.1">
    <property type="nucleotide sequence ID" value="NZ_JABCUQ010000001.1"/>
</dbReference>
<evidence type="ECO:0000256" key="11">
    <source>
        <dbReference type="PROSITE-ProRule" id="PRU10072"/>
    </source>
</evidence>
<evidence type="ECO:0000256" key="5">
    <source>
        <dbReference type="ARBA" id="ARBA00012030"/>
    </source>
</evidence>
<evidence type="ECO:0000313" key="19">
    <source>
        <dbReference type="Proteomes" id="UP000582487"/>
    </source>
</evidence>
<dbReference type="PROSITE" id="PS00130">
    <property type="entry name" value="U_DNA_GLYCOSYLASE"/>
    <property type="match status" value="1"/>
</dbReference>
<dbReference type="EMBL" id="JABCUV010000011">
    <property type="protein sequence ID" value="NMW93822.1"/>
    <property type="molecule type" value="Genomic_DNA"/>
</dbReference>
<keyword evidence="8 10" id="KW-0378">Hydrolase</keyword>
<dbReference type="Pfam" id="PF03167">
    <property type="entry name" value="UDG"/>
    <property type="match status" value="1"/>
</dbReference>
<name>A0A7Y0US46_9ACTO</name>
<feature type="domain" description="Uracil-DNA glycosylase-like" evidence="13">
    <location>
        <begin position="61"/>
        <end position="220"/>
    </location>
</feature>
<comment type="function">
    <text evidence="2 10 12">Excises uracil residues from the DNA which can arise as a result of misincorporation of dUMP residues by DNA polymerase or due to deamination of cytosine.</text>
</comment>
<comment type="subcellular location">
    <subcellularLocation>
        <location evidence="3 10">Cytoplasm</location>
    </subcellularLocation>
</comment>
<keyword evidence="6 10" id="KW-0963">Cytoplasm</keyword>
<dbReference type="InterPro" id="IPR005122">
    <property type="entry name" value="Uracil-DNA_glycosylase-like"/>
</dbReference>
<comment type="catalytic activity">
    <reaction evidence="1 10 12">
        <text>Hydrolyzes single-stranded DNA or mismatched double-stranded DNA and polynucleotides, releasing free uracil.</text>
        <dbReference type="EC" id="3.2.2.27"/>
    </reaction>
</comment>
<evidence type="ECO:0000313" key="16">
    <source>
        <dbReference type="EMBL" id="NMX02731.1"/>
    </source>
</evidence>
<organism evidence="16 17">
    <name type="scientific">Mobiluncus mulieris</name>
    <dbReference type="NCBI Taxonomy" id="2052"/>
    <lineage>
        <taxon>Bacteria</taxon>
        <taxon>Bacillati</taxon>
        <taxon>Actinomycetota</taxon>
        <taxon>Actinomycetes</taxon>
        <taxon>Actinomycetales</taxon>
        <taxon>Actinomycetaceae</taxon>
        <taxon>Mobiluncus</taxon>
    </lineage>
</organism>
<evidence type="ECO:0000256" key="3">
    <source>
        <dbReference type="ARBA" id="ARBA00004496"/>
    </source>
</evidence>
<dbReference type="GO" id="GO:0005737">
    <property type="term" value="C:cytoplasm"/>
    <property type="evidence" value="ECO:0007669"/>
    <property type="project" value="UniProtKB-SubCell"/>
</dbReference>
<dbReference type="NCBIfam" id="NF003592">
    <property type="entry name" value="PRK05254.1-5"/>
    <property type="match status" value="1"/>
</dbReference>
<dbReference type="PANTHER" id="PTHR11264">
    <property type="entry name" value="URACIL-DNA GLYCOSYLASE"/>
    <property type="match status" value="1"/>
</dbReference>
<evidence type="ECO:0000256" key="9">
    <source>
        <dbReference type="ARBA" id="ARBA00023204"/>
    </source>
</evidence>
<dbReference type="AlphaFoldDB" id="A0A7Y0US46"/>
<evidence type="ECO:0000259" key="13">
    <source>
        <dbReference type="SMART" id="SM00986"/>
    </source>
</evidence>
<dbReference type="InterPro" id="IPR018085">
    <property type="entry name" value="Ura-DNA_Glyclase_AS"/>
</dbReference>
<dbReference type="GO" id="GO:0097510">
    <property type="term" value="P:base-excision repair, AP site formation via deaminated base removal"/>
    <property type="evidence" value="ECO:0007669"/>
    <property type="project" value="TreeGrafter"/>
</dbReference>
<accession>A0A7Y0US46</accession>
<keyword evidence="16" id="KW-0326">Glycosidase</keyword>
<evidence type="ECO:0000313" key="17">
    <source>
        <dbReference type="Proteomes" id="UP000575397"/>
    </source>
</evidence>
<dbReference type="Gene3D" id="3.40.470.10">
    <property type="entry name" value="Uracil-DNA glycosylase-like domain"/>
    <property type="match status" value="1"/>
</dbReference>
<gene>
    <name evidence="10" type="primary">ung</name>
    <name evidence="15" type="ORF">HHJ74_09035</name>
    <name evidence="16" type="ORF">HHJ77_01975</name>
    <name evidence="14" type="ORF">HHJ78_01635</name>
</gene>
<dbReference type="NCBIfam" id="NF003588">
    <property type="entry name" value="PRK05254.1-1"/>
    <property type="match status" value="1"/>
</dbReference>
<dbReference type="SUPFAM" id="SSF52141">
    <property type="entry name" value="Uracil-DNA glycosylase-like"/>
    <property type="match status" value="1"/>
</dbReference>
<keyword evidence="7 10" id="KW-0227">DNA damage</keyword>
<evidence type="ECO:0000313" key="15">
    <source>
        <dbReference type="EMBL" id="NMW93822.1"/>
    </source>
</evidence>
<dbReference type="InterPro" id="IPR002043">
    <property type="entry name" value="UDG_fam1"/>
</dbReference>
<dbReference type="NCBIfam" id="TIGR00628">
    <property type="entry name" value="ung"/>
    <property type="match status" value="1"/>
</dbReference>